<dbReference type="Pfam" id="PF00027">
    <property type="entry name" value="cNMP_binding"/>
    <property type="match status" value="1"/>
</dbReference>
<dbReference type="InterPro" id="IPR018490">
    <property type="entry name" value="cNMP-bd_dom_sf"/>
</dbReference>
<dbReference type="RefSeq" id="WP_109616286.1">
    <property type="nucleotide sequence ID" value="NZ_QGDO01000001.1"/>
</dbReference>
<sequence>MREKVLENFKAHLLEYSPSIEEIWDEIASLVEVNVYPAHEILLAQDEVCRHLYYVYEGLIRVYLYAKDKDITLSLMRENIFTSEYDSFDSEQPNELIFETLEKTTVVSMTKEVYLHLLDKHQGFGSVMGRFYKQRMREQFHFKNTFLTLTPYERYEYLMEKTPELFQRVPQQYLASYIGMTPVSFSRIKKRYAENNRSQS</sequence>
<organism evidence="2 3">
    <name type="scientific">Sediminitomix flava</name>
    <dbReference type="NCBI Taxonomy" id="379075"/>
    <lineage>
        <taxon>Bacteria</taxon>
        <taxon>Pseudomonadati</taxon>
        <taxon>Bacteroidota</taxon>
        <taxon>Cytophagia</taxon>
        <taxon>Cytophagales</taxon>
        <taxon>Flammeovirgaceae</taxon>
        <taxon>Sediminitomix</taxon>
    </lineage>
</organism>
<evidence type="ECO:0000313" key="2">
    <source>
        <dbReference type="EMBL" id="PWJ44818.1"/>
    </source>
</evidence>
<dbReference type="SUPFAM" id="SSF51206">
    <property type="entry name" value="cAMP-binding domain-like"/>
    <property type="match status" value="1"/>
</dbReference>
<dbReference type="InterPro" id="IPR000595">
    <property type="entry name" value="cNMP-bd_dom"/>
</dbReference>
<reference evidence="2 3" key="1">
    <citation type="submission" date="2018-03" db="EMBL/GenBank/DDBJ databases">
        <title>Genomic Encyclopedia of Archaeal and Bacterial Type Strains, Phase II (KMG-II): from individual species to whole genera.</title>
        <authorList>
            <person name="Goeker M."/>
        </authorList>
    </citation>
    <scope>NUCLEOTIDE SEQUENCE [LARGE SCALE GENOMIC DNA]</scope>
    <source>
        <strain evidence="2 3">DSM 28229</strain>
    </source>
</reference>
<dbReference type="AlphaFoldDB" id="A0A315ZJ08"/>
<protein>
    <submittedName>
        <fullName evidence="2">CRP-like cAMP-binding protein</fullName>
    </submittedName>
</protein>
<dbReference type="InterPro" id="IPR014710">
    <property type="entry name" value="RmlC-like_jellyroll"/>
</dbReference>
<dbReference type="EMBL" id="QGDO01000001">
    <property type="protein sequence ID" value="PWJ44818.1"/>
    <property type="molecule type" value="Genomic_DNA"/>
</dbReference>
<proteinExistence type="predicted"/>
<name>A0A315ZJ08_SEDFL</name>
<dbReference type="PROSITE" id="PS50042">
    <property type="entry name" value="CNMP_BINDING_3"/>
    <property type="match status" value="1"/>
</dbReference>
<comment type="caution">
    <text evidence="2">The sequence shown here is derived from an EMBL/GenBank/DDBJ whole genome shotgun (WGS) entry which is preliminary data.</text>
</comment>
<dbReference type="Proteomes" id="UP000245535">
    <property type="component" value="Unassembled WGS sequence"/>
</dbReference>
<dbReference type="OrthoDB" id="680421at2"/>
<keyword evidence="3" id="KW-1185">Reference proteome</keyword>
<dbReference type="Gene3D" id="2.60.120.10">
    <property type="entry name" value="Jelly Rolls"/>
    <property type="match status" value="1"/>
</dbReference>
<dbReference type="CDD" id="cd00038">
    <property type="entry name" value="CAP_ED"/>
    <property type="match status" value="1"/>
</dbReference>
<evidence type="ECO:0000259" key="1">
    <source>
        <dbReference type="PROSITE" id="PS50042"/>
    </source>
</evidence>
<gene>
    <name evidence="2" type="ORF">BC781_1011197</name>
</gene>
<accession>A0A315ZJ08</accession>
<feature type="domain" description="Cyclic nucleotide-binding" evidence="1">
    <location>
        <begin position="26"/>
        <end position="118"/>
    </location>
</feature>
<evidence type="ECO:0000313" key="3">
    <source>
        <dbReference type="Proteomes" id="UP000245535"/>
    </source>
</evidence>